<name>A0AAJ0DDF3_9PEZI</name>
<dbReference type="Proteomes" id="UP001271007">
    <property type="component" value="Unassembled WGS sequence"/>
</dbReference>
<reference evidence="2" key="1">
    <citation type="submission" date="2023-04" db="EMBL/GenBank/DDBJ databases">
        <title>Black Yeasts Isolated from many extreme environments.</title>
        <authorList>
            <person name="Coleine C."/>
            <person name="Stajich J.E."/>
            <person name="Selbmann L."/>
        </authorList>
    </citation>
    <scope>NUCLEOTIDE SEQUENCE</scope>
    <source>
        <strain evidence="2">CCFEE 5312</strain>
    </source>
</reference>
<dbReference type="EMBL" id="JAWDJX010000053">
    <property type="protein sequence ID" value="KAK3048088.1"/>
    <property type="molecule type" value="Genomic_DNA"/>
</dbReference>
<evidence type="ECO:0000256" key="1">
    <source>
        <dbReference type="SAM" id="MobiDB-lite"/>
    </source>
</evidence>
<dbReference type="AlphaFoldDB" id="A0AAJ0DDF3"/>
<evidence type="ECO:0000313" key="3">
    <source>
        <dbReference type="Proteomes" id="UP001271007"/>
    </source>
</evidence>
<protein>
    <submittedName>
        <fullName evidence="2">Uncharacterized protein</fullName>
    </submittedName>
</protein>
<keyword evidence="3" id="KW-1185">Reference proteome</keyword>
<gene>
    <name evidence="2" type="ORF">LTR09_010604</name>
</gene>
<proteinExistence type="predicted"/>
<comment type="caution">
    <text evidence="2">The sequence shown here is derived from an EMBL/GenBank/DDBJ whole genome shotgun (WGS) entry which is preliminary data.</text>
</comment>
<accession>A0AAJ0DDF3</accession>
<sequence>MSAWGLLSCDQLSRMTSRDPAQSVEKASPTAEVVVQKSATHFAVLPGLRKVNFSAWQQLLPEGECGAVMSAYLRSEYSRLRTRIAEMEKKCDQMSLAKFVSAGFSSESWQDALQQTAKEAAAACLYKASWTENHQWLHSVELSDSTWVQYDDRLANEITDMMSALKCRWHIHREVRGGKVKSNIPLAQERHVARQSTFERGLALGLAQHTRPSAPSPLREGRGDSPDPVLEHADEPGEETWTVGKEIGLPVAERYTFEVLGAIDDIDMELVLERLATGEIQEGELYL</sequence>
<organism evidence="2 3">
    <name type="scientific">Extremus antarcticus</name>
    <dbReference type="NCBI Taxonomy" id="702011"/>
    <lineage>
        <taxon>Eukaryota</taxon>
        <taxon>Fungi</taxon>
        <taxon>Dikarya</taxon>
        <taxon>Ascomycota</taxon>
        <taxon>Pezizomycotina</taxon>
        <taxon>Dothideomycetes</taxon>
        <taxon>Dothideomycetidae</taxon>
        <taxon>Mycosphaerellales</taxon>
        <taxon>Extremaceae</taxon>
        <taxon>Extremus</taxon>
    </lineage>
</organism>
<evidence type="ECO:0000313" key="2">
    <source>
        <dbReference type="EMBL" id="KAK3048088.1"/>
    </source>
</evidence>
<feature type="compositionally biased region" description="Basic and acidic residues" evidence="1">
    <location>
        <begin position="219"/>
        <end position="235"/>
    </location>
</feature>
<feature type="region of interest" description="Disordered" evidence="1">
    <location>
        <begin position="209"/>
        <end position="237"/>
    </location>
</feature>